<evidence type="ECO:0000313" key="5">
    <source>
        <dbReference type="Proteomes" id="UP001214415"/>
    </source>
</evidence>
<comment type="catalytic activity">
    <reaction evidence="2">
        <text>a monoacylglycerol + H2O = glycerol + a fatty acid + H(+)</text>
        <dbReference type="Rhea" id="RHEA:15245"/>
        <dbReference type="ChEBI" id="CHEBI:15377"/>
        <dbReference type="ChEBI" id="CHEBI:15378"/>
        <dbReference type="ChEBI" id="CHEBI:17408"/>
        <dbReference type="ChEBI" id="CHEBI:17754"/>
        <dbReference type="ChEBI" id="CHEBI:28868"/>
    </reaction>
</comment>
<name>A0AAF0EHI4_9BASI</name>
<sequence>MYQHYAVLAQQSNCVKYHIGQEVSDAKLLYAIGDSDYNQRMQNFHSKSLGIVVSWAGVNQTGINSVFQAADLFLEDVDRDLFPNARQGAKAFSGFQNEYKRVTDIVLKKVNEFQNKYNEDRVSLAGLSFGSGVAAVGSLHVNCNLKRGKLHRIVVFGLPRSGNQEWADSIDDALKDRFYYVHPSGQIWINPSNSTHASFYPGQENFHGANSEWGFSIPNHTGWYFDTHIASYWENCPARFGHH</sequence>
<evidence type="ECO:0000313" key="4">
    <source>
        <dbReference type="EMBL" id="WFD22442.1"/>
    </source>
</evidence>
<keyword evidence="5" id="KW-1185">Reference proteome</keyword>
<reference evidence="4" key="1">
    <citation type="submission" date="2023-03" db="EMBL/GenBank/DDBJ databases">
        <title>Mating type loci evolution in Malassezia.</title>
        <authorList>
            <person name="Coelho M.A."/>
        </authorList>
    </citation>
    <scope>NUCLEOTIDE SEQUENCE</scope>
    <source>
        <strain evidence="4">CBS 12830</strain>
    </source>
</reference>
<dbReference type="CDD" id="cd00741">
    <property type="entry name" value="Lipase"/>
    <property type="match status" value="1"/>
</dbReference>
<dbReference type="InterPro" id="IPR002921">
    <property type="entry name" value="Fungal_lipase-type"/>
</dbReference>
<dbReference type="EMBL" id="CP119901">
    <property type="protein sequence ID" value="WFD22442.1"/>
    <property type="molecule type" value="Genomic_DNA"/>
</dbReference>
<feature type="domain" description="Fungal lipase-type" evidence="3">
    <location>
        <begin position="64"/>
        <end position="181"/>
    </location>
</feature>
<proteinExistence type="predicted"/>
<protein>
    <recommendedName>
        <fullName evidence="3">Fungal lipase-type domain-containing protein</fullName>
    </recommendedName>
</protein>
<dbReference type="AlphaFoldDB" id="A0AAF0EHI4"/>
<evidence type="ECO:0000259" key="3">
    <source>
        <dbReference type="Pfam" id="PF01764"/>
    </source>
</evidence>
<dbReference type="Pfam" id="PF01764">
    <property type="entry name" value="Lipase_3"/>
    <property type="match status" value="1"/>
</dbReference>
<dbReference type="SUPFAM" id="SSF53474">
    <property type="entry name" value="alpha/beta-Hydrolases"/>
    <property type="match status" value="1"/>
</dbReference>
<evidence type="ECO:0000256" key="1">
    <source>
        <dbReference type="ARBA" id="ARBA00047591"/>
    </source>
</evidence>
<accession>A0AAF0EHI4</accession>
<dbReference type="Gene3D" id="3.40.50.1820">
    <property type="entry name" value="alpha/beta hydrolase"/>
    <property type="match status" value="1"/>
</dbReference>
<evidence type="ECO:0000256" key="2">
    <source>
        <dbReference type="ARBA" id="ARBA00048461"/>
    </source>
</evidence>
<dbReference type="Proteomes" id="UP001214415">
    <property type="component" value="Chromosome 2"/>
</dbReference>
<organism evidence="4 5">
    <name type="scientific">Malassezia equina</name>
    <dbReference type="NCBI Taxonomy" id="1381935"/>
    <lineage>
        <taxon>Eukaryota</taxon>
        <taxon>Fungi</taxon>
        <taxon>Dikarya</taxon>
        <taxon>Basidiomycota</taxon>
        <taxon>Ustilaginomycotina</taxon>
        <taxon>Malasseziomycetes</taxon>
        <taxon>Malasseziales</taxon>
        <taxon>Malasseziaceae</taxon>
        <taxon>Malassezia</taxon>
    </lineage>
</organism>
<dbReference type="GO" id="GO:0006629">
    <property type="term" value="P:lipid metabolic process"/>
    <property type="evidence" value="ECO:0007669"/>
    <property type="project" value="InterPro"/>
</dbReference>
<comment type="catalytic activity">
    <reaction evidence="1">
        <text>a diacylglycerol + H2O = a monoacylglycerol + a fatty acid + H(+)</text>
        <dbReference type="Rhea" id="RHEA:32731"/>
        <dbReference type="ChEBI" id="CHEBI:15377"/>
        <dbReference type="ChEBI" id="CHEBI:15378"/>
        <dbReference type="ChEBI" id="CHEBI:17408"/>
        <dbReference type="ChEBI" id="CHEBI:18035"/>
        <dbReference type="ChEBI" id="CHEBI:28868"/>
    </reaction>
</comment>
<gene>
    <name evidence="4" type="ORF">MEQU1_001113</name>
</gene>
<dbReference type="InterPro" id="IPR029058">
    <property type="entry name" value="AB_hydrolase_fold"/>
</dbReference>